<dbReference type="EC" id="6.3.4.13" evidence="4"/>
<dbReference type="UniPathway" id="UPA00074">
    <property type="reaction ID" value="UER00125"/>
</dbReference>
<keyword evidence="8 12" id="KW-0067">ATP-binding</keyword>
<dbReference type="EMBL" id="CADCWA010000077">
    <property type="protein sequence ID" value="CAA9514418.1"/>
    <property type="molecule type" value="Genomic_DNA"/>
</dbReference>
<evidence type="ECO:0000256" key="2">
    <source>
        <dbReference type="ARBA" id="ARBA00001946"/>
    </source>
</evidence>
<dbReference type="PANTHER" id="PTHR43472:SF1">
    <property type="entry name" value="PHOSPHORIBOSYLAMINE--GLYCINE LIGASE, CHLOROPLASTIC"/>
    <property type="match status" value="1"/>
</dbReference>
<dbReference type="SUPFAM" id="SSF51246">
    <property type="entry name" value="Rudiment single hybrid motif"/>
    <property type="match status" value="1"/>
</dbReference>
<dbReference type="PROSITE" id="PS50975">
    <property type="entry name" value="ATP_GRASP"/>
    <property type="match status" value="1"/>
</dbReference>
<dbReference type="SUPFAM" id="SSF56059">
    <property type="entry name" value="Glutathione synthetase ATP-binding domain-like"/>
    <property type="match status" value="1"/>
</dbReference>
<dbReference type="GO" id="GO:0004637">
    <property type="term" value="F:phosphoribosylamine-glycine ligase activity"/>
    <property type="evidence" value="ECO:0007669"/>
    <property type="project" value="UniProtKB-EC"/>
</dbReference>
<keyword evidence="7" id="KW-0658">Purine biosynthesis</keyword>
<dbReference type="Gene3D" id="3.90.600.10">
    <property type="entry name" value="Phosphoribosylglycinamide synthetase, C-terminal domain"/>
    <property type="match status" value="1"/>
</dbReference>
<proteinExistence type="inferred from homology"/>
<evidence type="ECO:0000256" key="10">
    <source>
        <dbReference type="ARBA" id="ARBA00042242"/>
    </source>
</evidence>
<accession>A0A6J4T675</accession>
<dbReference type="GO" id="GO:0046872">
    <property type="term" value="F:metal ion binding"/>
    <property type="evidence" value="ECO:0007669"/>
    <property type="project" value="InterPro"/>
</dbReference>
<keyword evidence="5 14" id="KW-0436">Ligase</keyword>
<keyword evidence="6 12" id="KW-0547">Nucleotide-binding</keyword>
<comment type="similarity">
    <text evidence="9">Belongs to the GARS family.</text>
</comment>
<dbReference type="AlphaFoldDB" id="A0A6J4T675"/>
<evidence type="ECO:0000313" key="14">
    <source>
        <dbReference type="EMBL" id="CAA9514418.1"/>
    </source>
</evidence>
<dbReference type="PROSITE" id="PS00184">
    <property type="entry name" value="GARS"/>
    <property type="match status" value="1"/>
</dbReference>
<comment type="pathway">
    <text evidence="3">Purine metabolism; IMP biosynthesis via de novo pathway; N(1)-(5-phospho-D-ribosyl)glycinamide from 5-phospho-alpha-D-ribose 1-diphosphate: step 2/2.</text>
</comment>
<evidence type="ECO:0000256" key="5">
    <source>
        <dbReference type="ARBA" id="ARBA00022598"/>
    </source>
</evidence>
<evidence type="ECO:0000256" key="8">
    <source>
        <dbReference type="ARBA" id="ARBA00022840"/>
    </source>
</evidence>
<dbReference type="InterPro" id="IPR011054">
    <property type="entry name" value="Rudment_hybrid_motif"/>
</dbReference>
<evidence type="ECO:0000256" key="11">
    <source>
        <dbReference type="ARBA" id="ARBA00042864"/>
    </source>
</evidence>
<dbReference type="Pfam" id="PF01071">
    <property type="entry name" value="GARS_A"/>
    <property type="match status" value="1"/>
</dbReference>
<dbReference type="InterPro" id="IPR011761">
    <property type="entry name" value="ATP-grasp"/>
</dbReference>
<comment type="cofactor">
    <cofactor evidence="2">
        <name>Mg(2+)</name>
        <dbReference type="ChEBI" id="CHEBI:18420"/>
    </cofactor>
</comment>
<dbReference type="GO" id="GO:0009113">
    <property type="term" value="P:purine nucleobase biosynthetic process"/>
    <property type="evidence" value="ECO:0007669"/>
    <property type="project" value="InterPro"/>
</dbReference>
<dbReference type="InterPro" id="IPR020560">
    <property type="entry name" value="PRibGlycinamide_synth_C-dom"/>
</dbReference>
<dbReference type="GO" id="GO:0005524">
    <property type="term" value="F:ATP binding"/>
    <property type="evidence" value="ECO:0007669"/>
    <property type="project" value="UniProtKB-UniRule"/>
</dbReference>
<organism evidence="14">
    <name type="scientific">uncultured Sphingomonas sp</name>
    <dbReference type="NCBI Taxonomy" id="158754"/>
    <lineage>
        <taxon>Bacteria</taxon>
        <taxon>Pseudomonadati</taxon>
        <taxon>Pseudomonadota</taxon>
        <taxon>Alphaproteobacteria</taxon>
        <taxon>Sphingomonadales</taxon>
        <taxon>Sphingomonadaceae</taxon>
        <taxon>Sphingomonas</taxon>
        <taxon>environmental samples</taxon>
    </lineage>
</organism>
<feature type="domain" description="ATP-grasp" evidence="13">
    <location>
        <begin position="9"/>
        <end position="68"/>
    </location>
</feature>
<dbReference type="SMART" id="SM01210">
    <property type="entry name" value="GARS_C"/>
    <property type="match status" value="1"/>
</dbReference>
<evidence type="ECO:0000256" key="3">
    <source>
        <dbReference type="ARBA" id="ARBA00005174"/>
    </source>
</evidence>
<dbReference type="Pfam" id="PF02843">
    <property type="entry name" value="GARS_C"/>
    <property type="match status" value="1"/>
</dbReference>
<dbReference type="PANTHER" id="PTHR43472">
    <property type="entry name" value="PHOSPHORIBOSYLAMINE--GLYCINE LIGASE"/>
    <property type="match status" value="1"/>
</dbReference>
<evidence type="ECO:0000256" key="9">
    <source>
        <dbReference type="ARBA" id="ARBA00038345"/>
    </source>
</evidence>
<name>A0A6J4T675_9SPHN</name>
<dbReference type="Gene3D" id="3.30.470.20">
    <property type="entry name" value="ATP-grasp fold, B domain"/>
    <property type="match status" value="1"/>
</dbReference>
<dbReference type="InterPro" id="IPR000115">
    <property type="entry name" value="PRibGlycinamide_synth"/>
</dbReference>
<dbReference type="GO" id="GO:0006189">
    <property type="term" value="P:'de novo' IMP biosynthetic process"/>
    <property type="evidence" value="ECO:0007669"/>
    <property type="project" value="UniProtKB-UniPathway"/>
</dbReference>
<dbReference type="InterPro" id="IPR037123">
    <property type="entry name" value="PRibGlycinamide_synth_C_sf"/>
</dbReference>
<gene>
    <name evidence="14" type="ORF">AVDCRST_MAG31-1162</name>
</gene>
<evidence type="ECO:0000256" key="4">
    <source>
        <dbReference type="ARBA" id="ARBA00013255"/>
    </source>
</evidence>
<sequence length="178" mass="18963">MVRVVRPTLAEMARRAAPFRGVLFVGLMLTATGPRLIEFNARFGDPECQALMLRLRSDLLEALLAACDGRLADTDLRWSDAHSLVVVMAARGYPGAYGKGTAIRCLDRAAAVPCAQVFHAGTGAGPDGAVLATGGRVLGIGARGNTLREARDAAYEAAAAVDWPEGFYRRDIGHRALR</sequence>
<evidence type="ECO:0000256" key="7">
    <source>
        <dbReference type="ARBA" id="ARBA00022755"/>
    </source>
</evidence>
<dbReference type="InterPro" id="IPR020561">
    <property type="entry name" value="PRibGlycinamid_synth_ATP-grasp"/>
</dbReference>
<reference evidence="14" key="1">
    <citation type="submission" date="2020-02" db="EMBL/GenBank/DDBJ databases">
        <authorList>
            <person name="Meier V. D."/>
        </authorList>
    </citation>
    <scope>NUCLEOTIDE SEQUENCE</scope>
    <source>
        <strain evidence="14">AVDCRST_MAG31</strain>
    </source>
</reference>
<dbReference type="InterPro" id="IPR020559">
    <property type="entry name" value="PRibGlycinamide_synth_CS"/>
</dbReference>
<evidence type="ECO:0000256" key="1">
    <source>
        <dbReference type="ARBA" id="ARBA00001936"/>
    </source>
</evidence>
<evidence type="ECO:0000256" key="12">
    <source>
        <dbReference type="PROSITE-ProRule" id="PRU00409"/>
    </source>
</evidence>
<evidence type="ECO:0000256" key="6">
    <source>
        <dbReference type="ARBA" id="ARBA00022741"/>
    </source>
</evidence>
<comment type="cofactor">
    <cofactor evidence="1">
        <name>Mn(2+)</name>
        <dbReference type="ChEBI" id="CHEBI:29035"/>
    </cofactor>
</comment>
<protein>
    <recommendedName>
        <fullName evidence="4">phosphoribosylamine--glycine ligase</fullName>
        <ecNumber evidence="4">6.3.4.13</ecNumber>
    </recommendedName>
    <alternativeName>
        <fullName evidence="10">Glycinamide ribonucleotide synthetase</fullName>
    </alternativeName>
    <alternativeName>
        <fullName evidence="11">Phosphoribosylglycinamide synthetase</fullName>
    </alternativeName>
</protein>
<evidence type="ECO:0000259" key="13">
    <source>
        <dbReference type="PROSITE" id="PS50975"/>
    </source>
</evidence>